<accession>A0A5J4FY74</accession>
<feature type="signal peptide" evidence="1">
    <location>
        <begin position="1"/>
        <end position="22"/>
    </location>
</feature>
<evidence type="ECO:0000313" key="2">
    <source>
        <dbReference type="EMBL" id="GEQ85056.1"/>
    </source>
</evidence>
<keyword evidence="1" id="KW-0732">Signal</keyword>
<protein>
    <submittedName>
        <fullName evidence="2">Uncharacterized protein</fullName>
    </submittedName>
</protein>
<sequence length="158" mass="18001">MKTLKSILVALFVTATVQNTIAQETNYLEVLDPIYLTKENQSFIELSSYEQLNQELIKKSTFVFSREIRQAHNNNELLILNGNENAVSLEKANYLKALRKAANRSDNVEEFYNYLSNSIPGFNATTINDNDLFKLFEVAKKNTTNGKLNNISADLSWL</sequence>
<reference evidence="2 3" key="1">
    <citation type="submission" date="2019-08" db="EMBL/GenBank/DDBJ databases">
        <title>Ulvibacter marinistellae sp. nov., isolated from a starfish, Patiria pectinifera.</title>
        <authorList>
            <person name="Kawano K."/>
            <person name="Ushijima N."/>
            <person name="Kihara M."/>
            <person name="Itoh H."/>
        </authorList>
    </citation>
    <scope>NUCLEOTIDE SEQUENCE [LARGE SCALE GENOMIC DNA]</scope>
    <source>
        <strain evidence="2 3">KK4</strain>
    </source>
</reference>
<dbReference type="AlphaFoldDB" id="A0A5J4FY74"/>
<evidence type="ECO:0000313" key="3">
    <source>
        <dbReference type="Proteomes" id="UP000326994"/>
    </source>
</evidence>
<dbReference type="EMBL" id="BKCF01000001">
    <property type="protein sequence ID" value="GEQ85056.1"/>
    <property type="molecule type" value="Genomic_DNA"/>
</dbReference>
<feature type="chain" id="PRO_5023840690" evidence="1">
    <location>
        <begin position="23"/>
        <end position="158"/>
    </location>
</feature>
<organism evidence="2 3">
    <name type="scientific">Patiriisocius marinistellae</name>
    <dbReference type="NCBI Taxonomy" id="2494560"/>
    <lineage>
        <taxon>Bacteria</taxon>
        <taxon>Pseudomonadati</taxon>
        <taxon>Bacteroidota</taxon>
        <taxon>Flavobacteriia</taxon>
        <taxon>Flavobacteriales</taxon>
        <taxon>Flavobacteriaceae</taxon>
        <taxon>Patiriisocius</taxon>
    </lineage>
</organism>
<keyword evidence="3" id="KW-1185">Reference proteome</keyword>
<proteinExistence type="predicted"/>
<dbReference type="Proteomes" id="UP000326994">
    <property type="component" value="Unassembled WGS sequence"/>
</dbReference>
<dbReference type="OrthoDB" id="1446431at2"/>
<comment type="caution">
    <text evidence="2">The sequence shown here is derived from an EMBL/GenBank/DDBJ whole genome shotgun (WGS) entry which is preliminary data.</text>
</comment>
<gene>
    <name evidence="2" type="ORF">ULMS_05640</name>
</gene>
<name>A0A5J4FY74_9FLAO</name>
<dbReference type="RefSeq" id="WP_151892992.1">
    <property type="nucleotide sequence ID" value="NZ_BKCF01000001.1"/>
</dbReference>
<evidence type="ECO:0000256" key="1">
    <source>
        <dbReference type="SAM" id="SignalP"/>
    </source>
</evidence>